<dbReference type="AlphaFoldDB" id="A0A7D6Z6X7"/>
<reference evidence="2 3" key="1">
    <citation type="submission" date="2020-07" db="EMBL/GenBank/DDBJ databases">
        <authorList>
            <person name="Zhuang K."/>
            <person name="Ran Y."/>
        </authorList>
    </citation>
    <scope>NUCLEOTIDE SEQUENCE [LARGE SCALE GENOMIC DNA]</scope>
    <source>
        <strain evidence="2 3">WCH-YHL-001</strain>
    </source>
</reference>
<dbReference type="KEGG" id="nhu:H0264_24680"/>
<dbReference type="EMBL" id="CP059399">
    <property type="protein sequence ID" value="QLY34646.1"/>
    <property type="molecule type" value="Genomic_DNA"/>
</dbReference>
<accession>A0A7D6Z6X7</accession>
<evidence type="ECO:0000313" key="2">
    <source>
        <dbReference type="EMBL" id="QLY34646.1"/>
    </source>
</evidence>
<organism evidence="2 3">
    <name type="scientific">Nocardia huaxiensis</name>
    <dbReference type="NCBI Taxonomy" id="2755382"/>
    <lineage>
        <taxon>Bacteria</taxon>
        <taxon>Bacillati</taxon>
        <taxon>Actinomycetota</taxon>
        <taxon>Actinomycetes</taxon>
        <taxon>Mycobacteriales</taxon>
        <taxon>Nocardiaceae</taxon>
        <taxon>Nocardia</taxon>
    </lineage>
</organism>
<name>A0A7D6Z6X7_9NOCA</name>
<proteinExistence type="predicted"/>
<keyword evidence="1" id="KW-0472">Membrane</keyword>
<dbReference type="Proteomes" id="UP000515512">
    <property type="component" value="Chromosome"/>
</dbReference>
<feature type="transmembrane region" description="Helical" evidence="1">
    <location>
        <begin position="31"/>
        <end position="53"/>
    </location>
</feature>
<sequence length="63" mass="6639">MLAMAAAVSFGVALLFNLFDASLGEITEATLVVLGLLLVALHLAGVGAGRSWNARSWRGRARR</sequence>
<keyword evidence="1" id="KW-0812">Transmembrane</keyword>
<keyword evidence="1" id="KW-1133">Transmembrane helix</keyword>
<evidence type="ECO:0000313" key="3">
    <source>
        <dbReference type="Proteomes" id="UP000515512"/>
    </source>
</evidence>
<protein>
    <submittedName>
        <fullName evidence="2">Uncharacterized protein</fullName>
    </submittedName>
</protein>
<evidence type="ECO:0000256" key="1">
    <source>
        <dbReference type="SAM" id="Phobius"/>
    </source>
</evidence>
<keyword evidence="3" id="KW-1185">Reference proteome</keyword>
<gene>
    <name evidence="2" type="ORF">H0264_24680</name>
</gene>